<dbReference type="InterPro" id="IPR000286">
    <property type="entry name" value="HDACs"/>
</dbReference>
<reference evidence="7 8" key="1">
    <citation type="submission" date="2013-10" db="EMBL/GenBank/DDBJ databases">
        <title>Salinisphaera japonica YTM-1 Genome Sequencing.</title>
        <authorList>
            <person name="Lai Q."/>
            <person name="Li C."/>
            <person name="Shao Z."/>
        </authorList>
    </citation>
    <scope>NUCLEOTIDE SEQUENCE [LARGE SCALE GENOMIC DNA]</scope>
    <source>
        <strain evidence="7 8">YTM-1</strain>
    </source>
</reference>
<evidence type="ECO:0000256" key="5">
    <source>
        <dbReference type="ARBA" id="ARBA00022833"/>
    </source>
</evidence>
<comment type="similarity">
    <text evidence="2">Belongs to the histone deacetylase family.</text>
</comment>
<dbReference type="AlphaFoldDB" id="A0A423PKL0"/>
<dbReference type="GO" id="GO:0040029">
    <property type="term" value="P:epigenetic regulation of gene expression"/>
    <property type="evidence" value="ECO:0007669"/>
    <property type="project" value="TreeGrafter"/>
</dbReference>
<dbReference type="EMBL" id="AYKG01000038">
    <property type="protein sequence ID" value="ROO26091.1"/>
    <property type="molecule type" value="Genomic_DNA"/>
</dbReference>
<dbReference type="InParanoid" id="A0A423PKL0"/>
<evidence type="ECO:0000313" key="8">
    <source>
        <dbReference type="Proteomes" id="UP000285310"/>
    </source>
</evidence>
<dbReference type="SUPFAM" id="SSF52768">
    <property type="entry name" value="Arginase/deacetylase"/>
    <property type="match status" value="1"/>
</dbReference>
<organism evidence="7 8">
    <name type="scientific">Salinisphaera japonica YTM-1</name>
    <dbReference type="NCBI Taxonomy" id="1209778"/>
    <lineage>
        <taxon>Bacteria</taxon>
        <taxon>Pseudomonadati</taxon>
        <taxon>Pseudomonadota</taxon>
        <taxon>Gammaproteobacteria</taxon>
        <taxon>Salinisphaerales</taxon>
        <taxon>Salinisphaeraceae</taxon>
        <taxon>Salinisphaera</taxon>
    </lineage>
</organism>
<dbReference type="Gene3D" id="3.40.800.20">
    <property type="entry name" value="Histone deacetylase domain"/>
    <property type="match status" value="1"/>
</dbReference>
<evidence type="ECO:0000256" key="1">
    <source>
        <dbReference type="ARBA" id="ARBA00001947"/>
    </source>
</evidence>
<dbReference type="PANTHER" id="PTHR10625">
    <property type="entry name" value="HISTONE DEACETYLASE HDAC1-RELATED"/>
    <property type="match status" value="1"/>
</dbReference>
<feature type="domain" description="Histone deacetylase" evidence="6">
    <location>
        <begin position="31"/>
        <end position="333"/>
    </location>
</feature>
<evidence type="ECO:0000259" key="6">
    <source>
        <dbReference type="Pfam" id="PF00850"/>
    </source>
</evidence>
<evidence type="ECO:0000256" key="2">
    <source>
        <dbReference type="ARBA" id="ARBA00005947"/>
    </source>
</evidence>
<evidence type="ECO:0000256" key="3">
    <source>
        <dbReference type="ARBA" id="ARBA00022723"/>
    </source>
</evidence>
<keyword evidence="8" id="KW-1185">Reference proteome</keyword>
<protein>
    <submittedName>
        <fullName evidence="7">Acetylpolyamine aminohydrolase</fullName>
    </submittedName>
</protein>
<sequence>MPAVKAYFDETQNLHHPQSYLTRGAMRAPQEVPARIPPLLAALTDMGVDIDTPRDHGMRPISAVHAMGYLRYLESAHRRWPEDWGAEVISNIYVRKNNPMKGILAETAYYIADGSSPIGPDTWRAAYASAQCALSAADDIAAGQTSAYAICRPPGHHARPDAAGGFCFLNNAAIAADYLRETYDKVAVLDPDMHHGQGIQEIFWERDDILYVSIHGDPTNFYPVVTGFEDERGEGKGFGYNINLPMPHGSSEEFFFDKFEEALTAIRLFEADVIVVALGFDTYYEDPQAKVSVTSEGFGQMGRLLAATGKPICVIQEGGYDVDHLGINATHFFGGLNSE</sequence>
<keyword evidence="3" id="KW-0479">Metal-binding</keyword>
<dbReference type="Proteomes" id="UP000285310">
    <property type="component" value="Unassembled WGS sequence"/>
</dbReference>
<keyword evidence="4 7" id="KW-0378">Hydrolase</keyword>
<dbReference type="PANTHER" id="PTHR10625:SF17">
    <property type="entry name" value="HISTONE DEACETYLASE 8"/>
    <property type="match status" value="1"/>
</dbReference>
<dbReference type="Pfam" id="PF00850">
    <property type="entry name" value="Hist_deacetyl"/>
    <property type="match status" value="1"/>
</dbReference>
<comment type="cofactor">
    <cofactor evidence="1">
        <name>Zn(2+)</name>
        <dbReference type="ChEBI" id="CHEBI:29105"/>
    </cofactor>
</comment>
<proteinExistence type="inferred from homology"/>
<dbReference type="InterPro" id="IPR037138">
    <property type="entry name" value="His_deacetylse_dom_sf"/>
</dbReference>
<dbReference type="GO" id="GO:0046872">
    <property type="term" value="F:metal ion binding"/>
    <property type="evidence" value="ECO:0007669"/>
    <property type="project" value="UniProtKB-KW"/>
</dbReference>
<gene>
    <name evidence="7" type="ORF">SAJA_11725</name>
</gene>
<comment type="caution">
    <text evidence="7">The sequence shown here is derived from an EMBL/GenBank/DDBJ whole genome shotgun (WGS) entry which is preliminary data.</text>
</comment>
<evidence type="ECO:0000313" key="7">
    <source>
        <dbReference type="EMBL" id="ROO26091.1"/>
    </source>
</evidence>
<dbReference type="GO" id="GO:0004407">
    <property type="term" value="F:histone deacetylase activity"/>
    <property type="evidence" value="ECO:0007669"/>
    <property type="project" value="TreeGrafter"/>
</dbReference>
<dbReference type="PRINTS" id="PR01270">
    <property type="entry name" value="HDASUPER"/>
</dbReference>
<dbReference type="CDD" id="cd10001">
    <property type="entry name" value="HDAC_classII_APAH"/>
    <property type="match status" value="1"/>
</dbReference>
<dbReference type="GO" id="GO:0016787">
    <property type="term" value="F:hydrolase activity"/>
    <property type="evidence" value="ECO:0007669"/>
    <property type="project" value="UniProtKB-KW"/>
</dbReference>
<name>A0A423PKL0_9GAMM</name>
<dbReference type="InterPro" id="IPR023696">
    <property type="entry name" value="Ureohydrolase_dom_sf"/>
</dbReference>
<dbReference type="InterPro" id="IPR023801">
    <property type="entry name" value="His_deacetylse_dom"/>
</dbReference>
<keyword evidence="5" id="KW-0862">Zinc</keyword>
<accession>A0A423PKL0</accession>
<evidence type="ECO:0000256" key="4">
    <source>
        <dbReference type="ARBA" id="ARBA00022801"/>
    </source>
</evidence>